<organism evidence="7 8">
    <name type="scientific">Candidatus Shapirobacteria bacterium GW2011_GWE1_38_10</name>
    <dbReference type="NCBI Taxonomy" id="1618488"/>
    <lineage>
        <taxon>Bacteria</taxon>
        <taxon>Candidatus Shapironibacteriota</taxon>
    </lineage>
</organism>
<reference evidence="7 8" key="1">
    <citation type="journal article" date="2015" name="Nature">
        <title>rRNA introns, odd ribosomes, and small enigmatic genomes across a large radiation of phyla.</title>
        <authorList>
            <person name="Brown C.T."/>
            <person name="Hug L.A."/>
            <person name="Thomas B.C."/>
            <person name="Sharon I."/>
            <person name="Castelle C.J."/>
            <person name="Singh A."/>
            <person name="Wilkins M.J."/>
            <person name="Williams K.H."/>
            <person name="Banfield J.F."/>
        </authorList>
    </citation>
    <scope>NUCLEOTIDE SEQUENCE [LARGE SCALE GENOMIC DNA]</scope>
</reference>
<feature type="domain" description="Core-binding (CB)" evidence="6">
    <location>
        <begin position="4"/>
        <end position="89"/>
    </location>
</feature>
<dbReference type="Pfam" id="PF00589">
    <property type="entry name" value="Phage_integrase"/>
    <property type="match status" value="1"/>
</dbReference>
<dbReference type="CDD" id="cd00397">
    <property type="entry name" value="DNA_BRE_C"/>
    <property type="match status" value="1"/>
</dbReference>
<dbReference type="Gene3D" id="1.10.150.130">
    <property type="match status" value="1"/>
</dbReference>
<dbReference type="InterPro" id="IPR011010">
    <property type="entry name" value="DNA_brk_join_enz"/>
</dbReference>
<gene>
    <name evidence="7" type="ORF">US68_C0010G0043</name>
</gene>
<proteinExistence type="predicted"/>
<evidence type="ECO:0000259" key="6">
    <source>
        <dbReference type="PROSITE" id="PS51900"/>
    </source>
</evidence>
<protein>
    <submittedName>
        <fullName evidence="7">Tyrosine recombinase XerC</fullName>
    </submittedName>
</protein>
<dbReference type="Proteomes" id="UP000034231">
    <property type="component" value="Unassembled WGS sequence"/>
</dbReference>
<dbReference type="GO" id="GO:0015074">
    <property type="term" value="P:DNA integration"/>
    <property type="evidence" value="ECO:0007669"/>
    <property type="project" value="UniProtKB-KW"/>
</dbReference>
<evidence type="ECO:0000259" key="5">
    <source>
        <dbReference type="PROSITE" id="PS51898"/>
    </source>
</evidence>
<dbReference type="InterPro" id="IPR013762">
    <property type="entry name" value="Integrase-like_cat_sf"/>
</dbReference>
<feature type="domain" description="Tyr recombinase" evidence="5">
    <location>
        <begin position="110"/>
        <end position="286"/>
    </location>
</feature>
<sequence>MSNLALNDALNLFTDTLKKKGKSINTIVAYKGDINQLAIFLAKKQITEVELVTIKEVEEFKKDLTENGYTAKSVSRKLNSIKNFFSFLKDEGKITIDPSGDVKHPKYENDIPKILKPIEYRSLRDACRNDIRASAIVELMLQAGLRIKEIENLKVEDVKENGILIESYESHPSREVPLNNSAKVALKRYLDEVRADNSKNKNVFITKTGRVLLARNIRSLLNRYFNKADIKGIKVNDLRNTFIVFQLKAGVPLDVVSQVVGHKRISTTEKYLELIDSKEESRGIKLKEL</sequence>
<dbReference type="AlphaFoldDB" id="A0A0G0KL49"/>
<keyword evidence="2 4" id="KW-0238">DNA-binding</keyword>
<dbReference type="SUPFAM" id="SSF56349">
    <property type="entry name" value="DNA breaking-rejoining enzymes"/>
    <property type="match status" value="1"/>
</dbReference>
<comment type="caution">
    <text evidence="7">The sequence shown here is derived from an EMBL/GenBank/DDBJ whole genome shotgun (WGS) entry which is preliminary data.</text>
</comment>
<dbReference type="Gene3D" id="1.10.443.10">
    <property type="entry name" value="Intergrase catalytic core"/>
    <property type="match status" value="1"/>
</dbReference>
<dbReference type="PANTHER" id="PTHR30349:SF81">
    <property type="entry name" value="TYROSINE RECOMBINASE XERC"/>
    <property type="match status" value="1"/>
</dbReference>
<dbReference type="InterPro" id="IPR050090">
    <property type="entry name" value="Tyrosine_recombinase_XerCD"/>
</dbReference>
<keyword evidence="3" id="KW-0233">DNA recombination</keyword>
<dbReference type="EMBL" id="LBTX01000010">
    <property type="protein sequence ID" value="KKQ49909.1"/>
    <property type="molecule type" value="Genomic_DNA"/>
</dbReference>
<evidence type="ECO:0000256" key="1">
    <source>
        <dbReference type="ARBA" id="ARBA00022908"/>
    </source>
</evidence>
<evidence type="ECO:0000256" key="2">
    <source>
        <dbReference type="ARBA" id="ARBA00023125"/>
    </source>
</evidence>
<evidence type="ECO:0000313" key="8">
    <source>
        <dbReference type="Proteomes" id="UP000034231"/>
    </source>
</evidence>
<dbReference type="GO" id="GO:0003677">
    <property type="term" value="F:DNA binding"/>
    <property type="evidence" value="ECO:0007669"/>
    <property type="project" value="UniProtKB-UniRule"/>
</dbReference>
<evidence type="ECO:0000313" key="7">
    <source>
        <dbReference type="EMBL" id="KKQ49909.1"/>
    </source>
</evidence>
<accession>A0A0G0KL49</accession>
<dbReference type="InterPro" id="IPR044068">
    <property type="entry name" value="CB"/>
</dbReference>
<dbReference type="PROSITE" id="PS51900">
    <property type="entry name" value="CB"/>
    <property type="match status" value="1"/>
</dbReference>
<dbReference type="PROSITE" id="PS51898">
    <property type="entry name" value="TYR_RECOMBINASE"/>
    <property type="match status" value="1"/>
</dbReference>
<name>A0A0G0KL49_9BACT</name>
<dbReference type="InterPro" id="IPR002104">
    <property type="entry name" value="Integrase_catalytic"/>
</dbReference>
<dbReference type="InterPro" id="IPR010998">
    <property type="entry name" value="Integrase_recombinase_N"/>
</dbReference>
<dbReference type="PANTHER" id="PTHR30349">
    <property type="entry name" value="PHAGE INTEGRASE-RELATED"/>
    <property type="match status" value="1"/>
</dbReference>
<dbReference type="InterPro" id="IPR004107">
    <property type="entry name" value="Integrase_SAM-like_N"/>
</dbReference>
<evidence type="ECO:0000256" key="3">
    <source>
        <dbReference type="ARBA" id="ARBA00023172"/>
    </source>
</evidence>
<keyword evidence="1" id="KW-0229">DNA integration</keyword>
<dbReference type="Pfam" id="PF02899">
    <property type="entry name" value="Phage_int_SAM_1"/>
    <property type="match status" value="1"/>
</dbReference>
<evidence type="ECO:0000256" key="4">
    <source>
        <dbReference type="PROSITE-ProRule" id="PRU01248"/>
    </source>
</evidence>
<dbReference type="GO" id="GO:0006310">
    <property type="term" value="P:DNA recombination"/>
    <property type="evidence" value="ECO:0007669"/>
    <property type="project" value="UniProtKB-KW"/>
</dbReference>